<protein>
    <submittedName>
        <fullName evidence="1">Uncharacterized protein</fullName>
    </submittedName>
</protein>
<feature type="non-terminal residue" evidence="1">
    <location>
        <position position="257"/>
    </location>
</feature>
<gene>
    <name evidence="1" type="ORF">S01H4_54261</name>
</gene>
<reference evidence="1" key="1">
    <citation type="journal article" date="2014" name="Front. Microbiol.">
        <title>High frequency of phylogenetically diverse reductive dehalogenase-homologous genes in deep subseafloor sedimentary metagenomes.</title>
        <authorList>
            <person name="Kawai M."/>
            <person name="Futagami T."/>
            <person name="Toyoda A."/>
            <person name="Takaki Y."/>
            <person name="Nishi S."/>
            <person name="Hori S."/>
            <person name="Arai W."/>
            <person name="Tsubouchi T."/>
            <person name="Morono Y."/>
            <person name="Uchiyama I."/>
            <person name="Ito T."/>
            <person name="Fujiyama A."/>
            <person name="Inagaki F."/>
            <person name="Takami H."/>
        </authorList>
    </citation>
    <scope>NUCLEOTIDE SEQUENCE</scope>
    <source>
        <strain evidence="1">Expedition CK06-06</strain>
    </source>
</reference>
<accession>X1CTR9</accession>
<sequence length="257" mass="28426">VAGMGAWTIAEFIQELMEIFYRGAETNLVNWMDTNKQDIVCILNSALLTGGYTSNIWNLVKDNIITPAEDISVGDKLMINLFMGSWAGSNAQLAFDAETEWSTSNVIAGYCDGCEGGWGYQEYQFPPCPNGWELDGEDVHCNHPSGNLKIGAGPPAQAYSPLIPLVEGTTDLVITWDAKPNYPGGAAAGDITLMRSDDAGENWSAGSDEEFPGGDPDEWRLWTTPTWPVTMPEGRIYRARFRNRQYGYYTFCREATF</sequence>
<organism evidence="1">
    <name type="scientific">marine sediment metagenome</name>
    <dbReference type="NCBI Taxonomy" id="412755"/>
    <lineage>
        <taxon>unclassified sequences</taxon>
        <taxon>metagenomes</taxon>
        <taxon>ecological metagenomes</taxon>
    </lineage>
</organism>
<dbReference type="AlphaFoldDB" id="X1CTR9"/>
<name>X1CTR9_9ZZZZ</name>
<evidence type="ECO:0000313" key="1">
    <source>
        <dbReference type="EMBL" id="GAH11876.1"/>
    </source>
</evidence>
<dbReference type="SUPFAM" id="SSF50939">
    <property type="entry name" value="Sialidases"/>
    <property type="match status" value="1"/>
</dbReference>
<dbReference type="InterPro" id="IPR036278">
    <property type="entry name" value="Sialidase_sf"/>
</dbReference>
<feature type="non-terminal residue" evidence="1">
    <location>
        <position position="1"/>
    </location>
</feature>
<comment type="caution">
    <text evidence="1">The sequence shown here is derived from an EMBL/GenBank/DDBJ whole genome shotgun (WGS) entry which is preliminary data.</text>
</comment>
<proteinExistence type="predicted"/>
<dbReference type="EMBL" id="BART01031208">
    <property type="protein sequence ID" value="GAH11876.1"/>
    <property type="molecule type" value="Genomic_DNA"/>
</dbReference>